<evidence type="ECO:0000256" key="4">
    <source>
        <dbReference type="ARBA" id="ARBA00022737"/>
    </source>
</evidence>
<keyword evidence="18" id="KW-1185">Reference proteome</keyword>
<dbReference type="InterPro" id="IPR036236">
    <property type="entry name" value="Znf_C2H2_sf"/>
</dbReference>
<dbReference type="Gene3D" id="3.40.1800.20">
    <property type="match status" value="1"/>
</dbReference>
<dbReference type="AlphaFoldDB" id="A0A026WJF6"/>
<feature type="domain" description="C2H2-type" evidence="14">
    <location>
        <begin position="459"/>
        <end position="486"/>
    </location>
</feature>
<evidence type="ECO:0000259" key="14">
    <source>
        <dbReference type="PROSITE" id="PS50157"/>
    </source>
</evidence>
<reference evidence="17" key="2">
    <citation type="journal article" date="2018" name="Genome Res.">
        <title>The genomic architecture and molecular evolution of ant odorant receptors.</title>
        <authorList>
            <person name="McKenzie S.K."/>
            <person name="Kronauer D.J.C."/>
        </authorList>
    </citation>
    <scope>NUCLEOTIDE SEQUENCE [LARGE SCALE GENOMIC DNA]</scope>
    <source>
        <strain evidence="17">Clonal line C1</strain>
    </source>
</reference>
<feature type="binding site" evidence="12">
    <location>
        <position position="7"/>
    </location>
    <ligand>
        <name>Zn(2+)</name>
        <dbReference type="ChEBI" id="CHEBI:29105"/>
    </ligand>
</feature>
<evidence type="ECO:0000313" key="16">
    <source>
        <dbReference type="EMBL" id="EZA55811.1"/>
    </source>
</evidence>
<dbReference type="PROSITE" id="PS51915">
    <property type="entry name" value="ZAD"/>
    <property type="match status" value="1"/>
</dbReference>
<dbReference type="FunFam" id="3.30.160.60:FF:000902">
    <property type="entry name" value="Zinc finger protein 445"/>
    <property type="match status" value="1"/>
</dbReference>
<keyword evidence="8" id="KW-0238">DNA-binding</keyword>
<dbReference type="FunFam" id="3.30.160.60:FF:001480">
    <property type="entry name" value="Si:cabz01071911.3"/>
    <property type="match status" value="1"/>
</dbReference>
<dbReference type="SUPFAM" id="SSF57716">
    <property type="entry name" value="Glucocorticoid receptor-like (DNA-binding domain)"/>
    <property type="match status" value="1"/>
</dbReference>
<feature type="domain" description="C2H2-type" evidence="14">
    <location>
        <begin position="375"/>
        <end position="402"/>
    </location>
</feature>
<proteinExistence type="inferred from homology"/>
<evidence type="ECO:0000256" key="1">
    <source>
        <dbReference type="ARBA" id="ARBA00004123"/>
    </source>
</evidence>
<evidence type="ECO:0000256" key="7">
    <source>
        <dbReference type="ARBA" id="ARBA00023015"/>
    </source>
</evidence>
<dbReference type="InterPro" id="IPR012934">
    <property type="entry name" value="Znf_AD"/>
</dbReference>
<dbReference type="FunFam" id="3.30.160.60:FF:000100">
    <property type="entry name" value="Zinc finger 45-like"/>
    <property type="match status" value="1"/>
</dbReference>
<feature type="compositionally biased region" description="Low complexity" evidence="13">
    <location>
        <begin position="551"/>
        <end position="579"/>
    </location>
</feature>
<feature type="compositionally biased region" description="Basic and acidic residues" evidence="13">
    <location>
        <begin position="144"/>
        <end position="171"/>
    </location>
</feature>
<evidence type="ECO:0008006" key="19">
    <source>
        <dbReference type="Google" id="ProtNLM"/>
    </source>
</evidence>
<dbReference type="PANTHER" id="PTHR24379">
    <property type="entry name" value="KRAB AND ZINC FINGER DOMAIN-CONTAINING"/>
    <property type="match status" value="1"/>
</dbReference>
<evidence type="ECO:0000256" key="6">
    <source>
        <dbReference type="ARBA" id="ARBA00022833"/>
    </source>
</evidence>
<dbReference type="EMBL" id="KK107185">
    <property type="protein sequence ID" value="EZA55811.1"/>
    <property type="molecule type" value="Genomic_DNA"/>
</dbReference>
<dbReference type="Proteomes" id="UP000279307">
    <property type="component" value="Chromosome 12"/>
</dbReference>
<dbReference type="Gene3D" id="3.30.160.60">
    <property type="entry name" value="Classic Zinc Finger"/>
    <property type="match status" value="9"/>
</dbReference>
<sequence length="675" mass="77305">MTGPELCRLCAETKESLIGIYDAEGQKLAIEAKIAKCLQIQVLITDGLPLAVCIECCELLNQCSEFFEKTNQAQLSLRQLLINPKSEPQPIEASIEYEETVEFPKDDEASGRKVSMVECQLPGNYINDTVNILSGSYFMEGCDKGENPEARETQDSQDGSKQKKCKMEQRQVKRSSPKQAKKKLKRKNQMQKVEEEAEQLCAASKIDEEQNDAAVKNNVKIVDNYMPETESNLEIREARTVEATKHGRKKAEGLERYPWLCTDCNDKLPSLEALEEHHETVHSQQAKYMCVQCCKVYDKYYGFLTHVKRHKNKAKFSCEDCGKSFVHKKVLDSHKTIHSEERPYVCQTCGKAFRQQSALYIHNRCHLPDTVKNRYPCDQCDKRFSTKPNLVTHKRIHSGVRNFTCDQCGKSFIQKGNLEAHFLTHSVDKPYNCSQCPKAFKTPLQLKKHETVHTGAKPHQCAVCGRTFREKGTLREHHRIHTGAMPFTCEFCGKSFRFKGILTTHRRQHTGERPYSCLECQHHFTNWPNYNKHMKRRHGINTSHTKHLTNNQQLHQQQQPQTEQTQQAQSQMQQQSPAEDSLSVPHTESTTVQVIQAVPHASASQPIVIQAIPTTTIQTFQTDVTNTVQETVFRERNTTYFNAVPAALQNFLPTNLPYNFYSISNVTETDLIQHR</sequence>
<keyword evidence="7" id="KW-0805">Transcription regulation</keyword>
<evidence type="ECO:0000256" key="13">
    <source>
        <dbReference type="SAM" id="MobiDB-lite"/>
    </source>
</evidence>
<dbReference type="SMART" id="SM00868">
    <property type="entry name" value="zf-AD"/>
    <property type="match status" value="1"/>
</dbReference>
<feature type="domain" description="C2H2-type" evidence="14">
    <location>
        <begin position="316"/>
        <end position="343"/>
    </location>
</feature>
<dbReference type="GO" id="GO:0048598">
    <property type="term" value="P:embryonic morphogenesis"/>
    <property type="evidence" value="ECO:0007669"/>
    <property type="project" value="UniProtKB-ARBA"/>
</dbReference>
<accession>A0A026WJF6</accession>
<dbReference type="OMA" id="HCCEYCN"/>
<evidence type="ECO:0000313" key="17">
    <source>
        <dbReference type="EMBL" id="RLU15748.1"/>
    </source>
</evidence>
<evidence type="ECO:0000256" key="5">
    <source>
        <dbReference type="ARBA" id="ARBA00022771"/>
    </source>
</evidence>
<evidence type="ECO:0000256" key="10">
    <source>
        <dbReference type="ARBA" id="ARBA00023242"/>
    </source>
</evidence>
<feature type="domain" description="C2H2-type" evidence="14">
    <location>
        <begin position="515"/>
        <end position="538"/>
    </location>
</feature>
<keyword evidence="9" id="KW-0804">Transcription</keyword>
<dbReference type="PANTHER" id="PTHR24379:SF121">
    <property type="entry name" value="C2H2-TYPE DOMAIN-CONTAINING PROTEIN"/>
    <property type="match status" value="1"/>
</dbReference>
<feature type="domain" description="C2H2-type" evidence="14">
    <location>
        <begin position="487"/>
        <end position="514"/>
    </location>
</feature>
<keyword evidence="10" id="KW-0539">Nucleus</keyword>
<evidence type="ECO:0000256" key="8">
    <source>
        <dbReference type="ARBA" id="ARBA00023125"/>
    </source>
</evidence>
<dbReference type="SUPFAM" id="SSF57667">
    <property type="entry name" value="beta-beta-alpha zinc fingers"/>
    <property type="match status" value="5"/>
</dbReference>
<reference evidence="17" key="3">
    <citation type="submission" date="2018-07" db="EMBL/GenBank/DDBJ databases">
        <authorList>
            <person name="Mckenzie S.K."/>
            <person name="Kronauer D.J.C."/>
        </authorList>
    </citation>
    <scope>NUCLEOTIDE SEQUENCE</scope>
    <source>
        <strain evidence="17">Clonal line C1</strain>
    </source>
</reference>
<feature type="binding site" evidence="12">
    <location>
        <position position="56"/>
    </location>
    <ligand>
        <name>Zn(2+)</name>
        <dbReference type="ChEBI" id="CHEBI:29105"/>
    </ligand>
</feature>
<evidence type="ECO:0000256" key="2">
    <source>
        <dbReference type="ARBA" id="ARBA00006991"/>
    </source>
</evidence>
<evidence type="ECO:0000256" key="9">
    <source>
        <dbReference type="ARBA" id="ARBA00023163"/>
    </source>
</evidence>
<feature type="region of interest" description="Disordered" evidence="13">
    <location>
        <begin position="551"/>
        <end position="589"/>
    </location>
</feature>
<organism evidence="16 18">
    <name type="scientific">Ooceraea biroi</name>
    <name type="common">Clonal raider ant</name>
    <name type="synonym">Cerapachys biroi</name>
    <dbReference type="NCBI Taxonomy" id="2015173"/>
    <lineage>
        <taxon>Eukaryota</taxon>
        <taxon>Metazoa</taxon>
        <taxon>Ecdysozoa</taxon>
        <taxon>Arthropoda</taxon>
        <taxon>Hexapoda</taxon>
        <taxon>Insecta</taxon>
        <taxon>Pterygota</taxon>
        <taxon>Neoptera</taxon>
        <taxon>Endopterygota</taxon>
        <taxon>Hymenoptera</taxon>
        <taxon>Apocrita</taxon>
        <taxon>Aculeata</taxon>
        <taxon>Formicoidea</taxon>
        <taxon>Formicidae</taxon>
        <taxon>Dorylinae</taxon>
        <taxon>Ooceraea</taxon>
    </lineage>
</organism>
<keyword evidence="5 11" id="KW-0863">Zinc-finger</keyword>
<dbReference type="OrthoDB" id="40579at2759"/>
<dbReference type="FunFam" id="3.30.160.60:FF:000030">
    <property type="entry name" value="Zinc finger protein 628"/>
    <property type="match status" value="1"/>
</dbReference>
<evidence type="ECO:0000256" key="12">
    <source>
        <dbReference type="PROSITE-ProRule" id="PRU01263"/>
    </source>
</evidence>
<feature type="binding site" evidence="12">
    <location>
        <position position="53"/>
    </location>
    <ligand>
        <name>Zn(2+)</name>
        <dbReference type="ChEBI" id="CHEBI:29105"/>
    </ligand>
</feature>
<dbReference type="GO" id="GO:0008270">
    <property type="term" value="F:zinc ion binding"/>
    <property type="evidence" value="ECO:0007669"/>
    <property type="project" value="UniProtKB-UniRule"/>
</dbReference>
<feature type="compositionally biased region" description="Basic residues" evidence="13">
    <location>
        <begin position="172"/>
        <end position="189"/>
    </location>
</feature>
<feature type="region of interest" description="Disordered" evidence="13">
    <location>
        <begin position="144"/>
        <end position="191"/>
    </location>
</feature>
<feature type="domain" description="ZAD" evidence="15">
    <location>
        <begin position="5"/>
        <end position="80"/>
    </location>
</feature>
<keyword evidence="3 12" id="KW-0479">Metal-binding</keyword>
<dbReference type="PROSITE" id="PS00028">
    <property type="entry name" value="ZINC_FINGER_C2H2_1"/>
    <property type="match status" value="8"/>
</dbReference>
<name>A0A026WJF6_OOCBI</name>
<dbReference type="EMBL" id="QOIP01000012">
    <property type="protein sequence ID" value="RLU15748.1"/>
    <property type="molecule type" value="Genomic_DNA"/>
</dbReference>
<dbReference type="GO" id="GO:0003677">
    <property type="term" value="F:DNA binding"/>
    <property type="evidence" value="ECO:0007669"/>
    <property type="project" value="UniProtKB-KW"/>
</dbReference>
<gene>
    <name evidence="17" type="ORF">DMN91_011504</name>
    <name evidence="16" type="ORF">X777_03986</name>
</gene>
<feature type="binding site" evidence="12">
    <location>
        <position position="10"/>
    </location>
    <ligand>
        <name>Zn(2+)</name>
        <dbReference type="ChEBI" id="CHEBI:29105"/>
    </ligand>
</feature>
<evidence type="ECO:0000256" key="3">
    <source>
        <dbReference type="ARBA" id="ARBA00022723"/>
    </source>
</evidence>
<dbReference type="Pfam" id="PF13912">
    <property type="entry name" value="zf-C2H2_6"/>
    <property type="match status" value="1"/>
</dbReference>
<comment type="subcellular location">
    <subcellularLocation>
        <location evidence="1">Nucleus</location>
    </subcellularLocation>
</comment>
<dbReference type="FunFam" id="3.30.160.60:FF:001009">
    <property type="entry name" value="Zinc finger protein 26"/>
    <property type="match status" value="1"/>
</dbReference>
<reference evidence="16 18" key="1">
    <citation type="journal article" date="2014" name="Curr. Biol.">
        <title>The genome of the clonal raider ant Cerapachys biroi.</title>
        <authorList>
            <person name="Oxley P.R."/>
            <person name="Ji L."/>
            <person name="Fetter-Pruneda I."/>
            <person name="McKenzie S.K."/>
            <person name="Li C."/>
            <person name="Hu H."/>
            <person name="Zhang G."/>
            <person name="Kronauer D.J."/>
        </authorList>
    </citation>
    <scope>NUCLEOTIDE SEQUENCE [LARGE SCALE GENOMIC DNA]</scope>
</reference>
<feature type="domain" description="C2H2-type" evidence="14">
    <location>
        <begin position="431"/>
        <end position="458"/>
    </location>
</feature>
<dbReference type="FunFam" id="3.30.160.60:FF:000322">
    <property type="entry name" value="GDNF-inducible zinc finger protein 1"/>
    <property type="match status" value="1"/>
</dbReference>
<protein>
    <recommendedName>
        <fullName evidence="19">Zinc finger protein</fullName>
    </recommendedName>
</protein>
<dbReference type="Pfam" id="PF07776">
    <property type="entry name" value="zf-AD"/>
    <property type="match status" value="1"/>
</dbReference>
<dbReference type="FunFam" id="3.30.160.60:FF:000624">
    <property type="entry name" value="zinc finger protein 697"/>
    <property type="match status" value="1"/>
</dbReference>
<feature type="domain" description="C2H2-type" evidence="14">
    <location>
        <begin position="403"/>
        <end position="430"/>
    </location>
</feature>
<evidence type="ECO:0000313" key="18">
    <source>
        <dbReference type="Proteomes" id="UP000053097"/>
    </source>
</evidence>
<evidence type="ECO:0000256" key="11">
    <source>
        <dbReference type="PROSITE-ProRule" id="PRU00042"/>
    </source>
</evidence>
<dbReference type="Pfam" id="PF00096">
    <property type="entry name" value="zf-C2H2"/>
    <property type="match status" value="6"/>
</dbReference>
<dbReference type="SMART" id="SM00355">
    <property type="entry name" value="ZnF_C2H2"/>
    <property type="match status" value="10"/>
</dbReference>
<dbReference type="Proteomes" id="UP000053097">
    <property type="component" value="Unassembled WGS sequence"/>
</dbReference>
<feature type="domain" description="C2H2-type" evidence="14">
    <location>
        <begin position="344"/>
        <end position="371"/>
    </location>
</feature>
<keyword evidence="6 12" id="KW-0862">Zinc</keyword>
<evidence type="ECO:0000259" key="15">
    <source>
        <dbReference type="PROSITE" id="PS51915"/>
    </source>
</evidence>
<dbReference type="PROSITE" id="PS50157">
    <property type="entry name" value="ZINC_FINGER_C2H2_2"/>
    <property type="match status" value="8"/>
</dbReference>
<dbReference type="GO" id="GO:0010468">
    <property type="term" value="P:regulation of gene expression"/>
    <property type="evidence" value="ECO:0007669"/>
    <property type="project" value="UniProtKB-ARBA"/>
</dbReference>
<dbReference type="GO" id="GO:0005634">
    <property type="term" value="C:nucleus"/>
    <property type="evidence" value="ECO:0007669"/>
    <property type="project" value="UniProtKB-SubCell"/>
</dbReference>
<dbReference type="InterPro" id="IPR013087">
    <property type="entry name" value="Znf_C2H2_type"/>
</dbReference>
<comment type="similarity">
    <text evidence="2">Belongs to the krueppel C2H2-type zinc-finger protein family.</text>
</comment>
<keyword evidence="4" id="KW-0677">Repeat</keyword>